<evidence type="ECO:0000256" key="1">
    <source>
        <dbReference type="SAM" id="SignalP"/>
    </source>
</evidence>
<evidence type="ECO:0000313" key="3">
    <source>
        <dbReference type="EMBL" id="RXK61709.1"/>
    </source>
</evidence>
<evidence type="ECO:0000313" key="4">
    <source>
        <dbReference type="Proteomes" id="UP000290204"/>
    </source>
</evidence>
<protein>
    <submittedName>
        <fullName evidence="3">Formylglycine-generating enzyme family protein</fullName>
    </submittedName>
</protein>
<dbReference type="Proteomes" id="UP000290204">
    <property type="component" value="Unassembled WGS sequence"/>
</dbReference>
<feature type="domain" description="Sulfatase-modifying factor enzyme-like" evidence="2">
    <location>
        <begin position="62"/>
        <end position="369"/>
    </location>
</feature>
<dbReference type="GO" id="GO:0120147">
    <property type="term" value="F:formylglycine-generating oxidase activity"/>
    <property type="evidence" value="ECO:0007669"/>
    <property type="project" value="TreeGrafter"/>
</dbReference>
<dbReference type="InterPro" id="IPR016187">
    <property type="entry name" value="CTDL_fold"/>
</dbReference>
<dbReference type="SUPFAM" id="SSF56436">
    <property type="entry name" value="C-type lectin-like"/>
    <property type="match status" value="1"/>
</dbReference>
<name>A0A4Q1CM71_9BACT</name>
<dbReference type="InterPro" id="IPR042095">
    <property type="entry name" value="SUMF_sf"/>
</dbReference>
<dbReference type="OrthoDB" id="9768004at2"/>
<gene>
    <name evidence="3" type="ORF">ESA94_01455</name>
</gene>
<organism evidence="3 4">
    <name type="scientific">Lacibacter luteus</name>
    <dbReference type="NCBI Taxonomy" id="2508719"/>
    <lineage>
        <taxon>Bacteria</taxon>
        <taxon>Pseudomonadati</taxon>
        <taxon>Bacteroidota</taxon>
        <taxon>Chitinophagia</taxon>
        <taxon>Chitinophagales</taxon>
        <taxon>Chitinophagaceae</taxon>
        <taxon>Lacibacter</taxon>
    </lineage>
</organism>
<dbReference type="Pfam" id="PF03781">
    <property type="entry name" value="FGE-sulfatase"/>
    <property type="match status" value="1"/>
</dbReference>
<dbReference type="PANTHER" id="PTHR23150">
    <property type="entry name" value="SULFATASE MODIFYING FACTOR 1, 2"/>
    <property type="match status" value="1"/>
</dbReference>
<dbReference type="InterPro" id="IPR051043">
    <property type="entry name" value="Sulfatase_Mod_Factor_Kinase"/>
</dbReference>
<dbReference type="RefSeq" id="WP_129129081.1">
    <property type="nucleotide sequence ID" value="NZ_SDHW01000001.1"/>
</dbReference>
<sequence>MKRALHAYSCLLLTAVLCGSCAGNKKEDKKNSELIECAVDNGLSAFHPTIENNLTKPNAIPEGMVWIPGGTFSMGTAEANESLCEVKGITADATPIHQVYVDAYLMDEHEVTNAEFAKFVKATGYKTIAEQVPTKEEFPDAPAEMLIAGSVVFNPPASAVNLNDYLLWWQFVKAADWKHPQGEGSNIEGKENYPVVHVAWEDAMAYAKWAGKRLPTEAEWEFAARGGYCGKRFAWGDEFNPSGKAMANTFQGNFPNNDIAKDGFKGLAAVKQFTKNGYGLYDMAGNVWEWCADWYNHDYYQSLAANEVIKNPAGPAESFDPAEPGMKKKVHRGGSFLCTDQYCSRYVIGTRGKGEWRTGTNHVGFRCVKDVK</sequence>
<dbReference type="Gene3D" id="3.90.1580.10">
    <property type="entry name" value="paralog of FGE (formylglycine-generating enzyme)"/>
    <property type="match status" value="1"/>
</dbReference>
<keyword evidence="4" id="KW-1185">Reference proteome</keyword>
<dbReference type="InterPro" id="IPR005532">
    <property type="entry name" value="SUMF_dom"/>
</dbReference>
<comment type="caution">
    <text evidence="3">The sequence shown here is derived from an EMBL/GenBank/DDBJ whole genome shotgun (WGS) entry which is preliminary data.</text>
</comment>
<reference evidence="3 4" key="1">
    <citation type="submission" date="2019-01" db="EMBL/GenBank/DDBJ databases">
        <title>Lacibacter sp. strain TTM-7.</title>
        <authorList>
            <person name="Chen W.-M."/>
        </authorList>
    </citation>
    <scope>NUCLEOTIDE SEQUENCE [LARGE SCALE GENOMIC DNA]</scope>
    <source>
        <strain evidence="3 4">TTM-7</strain>
    </source>
</reference>
<dbReference type="AlphaFoldDB" id="A0A4Q1CM71"/>
<keyword evidence="1" id="KW-0732">Signal</keyword>
<proteinExistence type="predicted"/>
<accession>A0A4Q1CM71</accession>
<dbReference type="EMBL" id="SDHW01000001">
    <property type="protein sequence ID" value="RXK61709.1"/>
    <property type="molecule type" value="Genomic_DNA"/>
</dbReference>
<feature type="signal peptide" evidence="1">
    <location>
        <begin position="1"/>
        <end position="22"/>
    </location>
</feature>
<dbReference type="PANTHER" id="PTHR23150:SF19">
    <property type="entry name" value="FORMYLGLYCINE-GENERATING ENZYME"/>
    <property type="match status" value="1"/>
</dbReference>
<evidence type="ECO:0000259" key="2">
    <source>
        <dbReference type="Pfam" id="PF03781"/>
    </source>
</evidence>
<feature type="chain" id="PRO_5020557357" evidence="1">
    <location>
        <begin position="23"/>
        <end position="372"/>
    </location>
</feature>